<comment type="function">
    <text evidence="4">S-adenosyl-L-methionine-dependent methyltransferase that specifically methylates the N(1) position of an adenine present in helix 65 in 25S rRNA.</text>
</comment>
<evidence type="ECO:0000256" key="5">
    <source>
        <dbReference type="SAM" id="MobiDB-lite"/>
    </source>
</evidence>
<dbReference type="STRING" id="404692.A0A0J6Y6V1"/>
<gene>
    <name evidence="6" type="ORF">CIRG_03172</name>
</gene>
<dbReference type="EMBL" id="DS028094">
    <property type="protein sequence ID" value="KMP03480.1"/>
    <property type="molecule type" value="Genomic_DNA"/>
</dbReference>
<reference evidence="7" key="1">
    <citation type="journal article" date="2010" name="Genome Res.">
        <title>Population genomic sequencing of Coccidioides fungi reveals recent hybridization and transposon control.</title>
        <authorList>
            <person name="Neafsey D.E."/>
            <person name="Barker B.M."/>
            <person name="Sharpton T.J."/>
            <person name="Stajich J.E."/>
            <person name="Park D.J."/>
            <person name="Whiston E."/>
            <person name="Hung C.-Y."/>
            <person name="McMahan C."/>
            <person name="White J."/>
            <person name="Sykes S."/>
            <person name="Heiman D."/>
            <person name="Young S."/>
            <person name="Zeng Q."/>
            <person name="Abouelleil A."/>
            <person name="Aftuck L."/>
            <person name="Bessette D."/>
            <person name="Brown A."/>
            <person name="FitzGerald M."/>
            <person name="Lui A."/>
            <person name="Macdonald J.P."/>
            <person name="Priest M."/>
            <person name="Orbach M.J."/>
            <person name="Galgiani J.N."/>
            <person name="Kirkland T.N."/>
            <person name="Cole G.T."/>
            <person name="Birren B.W."/>
            <person name="Henn M.R."/>
            <person name="Taylor J.W."/>
            <person name="Rounsley S.D."/>
        </authorList>
    </citation>
    <scope>NUCLEOTIDE SEQUENCE [LARGE SCALE GENOMIC DNA]</scope>
    <source>
        <strain evidence="7">RMSCC 2394</strain>
    </source>
</reference>
<comment type="subcellular location">
    <subcellularLocation>
        <location evidence="4">Nucleus</location>
        <location evidence="4">Nucleolus</location>
    </subcellularLocation>
</comment>
<comment type="similarity">
    <text evidence="4">Belongs to the BMT2 family.</text>
</comment>
<dbReference type="GO" id="GO:0005730">
    <property type="term" value="C:nucleolus"/>
    <property type="evidence" value="ECO:0007669"/>
    <property type="project" value="UniProtKB-SubCell"/>
</dbReference>
<evidence type="ECO:0000256" key="2">
    <source>
        <dbReference type="ARBA" id="ARBA00022679"/>
    </source>
</evidence>
<feature type="binding site" evidence="4">
    <location>
        <position position="119"/>
    </location>
    <ligand>
        <name>S-adenosyl-L-methionine</name>
        <dbReference type="ChEBI" id="CHEBI:59789"/>
    </ligand>
</feature>
<accession>A0A0J6Y6V1</accession>
<keyword evidence="3 4" id="KW-0949">S-adenosyl-L-methionine</keyword>
<dbReference type="GO" id="GO:0016433">
    <property type="term" value="F:rRNA (adenine) methyltransferase activity"/>
    <property type="evidence" value="ECO:0007669"/>
    <property type="project" value="UniProtKB-UniRule"/>
</dbReference>
<name>A0A0J6Y6V1_COCIT</name>
<dbReference type="AlphaFoldDB" id="A0A0J6Y6V1"/>
<dbReference type="InterPro" id="IPR029063">
    <property type="entry name" value="SAM-dependent_MTases_sf"/>
</dbReference>
<sequence>MVKIARNKRPKSLSHGRPPTIQKPIASLSARATRTLIRSHHQLHKKRARALTDGNEQEVHELDKKIEALGGLKSYQLASKTGQSKERGGDSSKVLIEWLKPALDGLTNCETRLRLLEVGALSARNTCSAVSCIDVVRIDLHSQEPGILEQDFMERPIPSTDPDKFHIISLSLVLNYVPDATTRGDMLRHTTAFLTSTLPTSNGSLRKLAPCLFLVLPAACVLNSRYFTEERLQDIMSSLGYSIIRRKLTQKLIYQLWKYNRPANPKSGGFEKKMVNPGAKRNNFTVILTPAE</sequence>
<keyword evidence="1 4" id="KW-0489">Methyltransferase</keyword>
<dbReference type="OrthoDB" id="5954793at2759"/>
<feature type="region of interest" description="Disordered" evidence="5">
    <location>
        <begin position="1"/>
        <end position="22"/>
    </location>
</feature>
<dbReference type="EC" id="2.1.1.-" evidence="4"/>
<dbReference type="Proteomes" id="UP000054565">
    <property type="component" value="Unassembled WGS sequence"/>
</dbReference>
<dbReference type="SUPFAM" id="SSF53335">
    <property type="entry name" value="S-adenosyl-L-methionine-dependent methyltransferases"/>
    <property type="match status" value="1"/>
</dbReference>
<protein>
    <recommendedName>
        <fullName evidence="4">25S rRNA adenine-N(1) methyltransferase</fullName>
        <ecNumber evidence="4">2.1.1.-</ecNumber>
    </recommendedName>
</protein>
<evidence type="ECO:0000313" key="7">
    <source>
        <dbReference type="Proteomes" id="UP000054565"/>
    </source>
</evidence>
<dbReference type="PANTHER" id="PTHR21008">
    <property type="entry name" value="S-ADENOSYLMETHIONINE SENSOR UPSTREAM OF MTORC1-RELATED"/>
    <property type="match status" value="1"/>
</dbReference>
<dbReference type="InterPro" id="IPR021867">
    <property type="entry name" value="Bmt2/SAMTOR"/>
</dbReference>
<feature type="compositionally biased region" description="Basic residues" evidence="5">
    <location>
        <begin position="1"/>
        <end position="14"/>
    </location>
</feature>
<keyword evidence="4" id="KW-0539">Nucleus</keyword>
<dbReference type="Pfam" id="PF11968">
    <property type="entry name" value="Bmt2"/>
    <property type="match status" value="1"/>
</dbReference>
<dbReference type="HAMAP" id="MF_03044">
    <property type="entry name" value="BMT2"/>
    <property type="match status" value="1"/>
</dbReference>
<feature type="binding site" evidence="4">
    <location>
        <position position="139"/>
    </location>
    <ligand>
        <name>S-adenosyl-L-methionine</name>
        <dbReference type="ChEBI" id="CHEBI:59789"/>
    </ligand>
</feature>
<keyword evidence="2 4" id="KW-0808">Transferase</keyword>
<evidence type="ECO:0000256" key="3">
    <source>
        <dbReference type="ARBA" id="ARBA00022691"/>
    </source>
</evidence>
<organism evidence="6 7">
    <name type="scientific">Coccidioides immitis RMSCC 2394</name>
    <dbReference type="NCBI Taxonomy" id="404692"/>
    <lineage>
        <taxon>Eukaryota</taxon>
        <taxon>Fungi</taxon>
        <taxon>Dikarya</taxon>
        <taxon>Ascomycota</taxon>
        <taxon>Pezizomycotina</taxon>
        <taxon>Eurotiomycetes</taxon>
        <taxon>Eurotiomycetidae</taxon>
        <taxon>Onygenales</taxon>
        <taxon>Onygenaceae</taxon>
        <taxon>Coccidioides</taxon>
    </lineage>
</organism>
<evidence type="ECO:0000256" key="4">
    <source>
        <dbReference type="HAMAP-Rule" id="MF_03044"/>
    </source>
</evidence>
<evidence type="ECO:0000256" key="1">
    <source>
        <dbReference type="ARBA" id="ARBA00022603"/>
    </source>
</evidence>
<dbReference type="PANTHER" id="PTHR21008:SF1">
    <property type="entry name" value="25S RRNA (ADENINE(2142)-N(1))-METHYLTRANSFERASE"/>
    <property type="match status" value="1"/>
</dbReference>
<evidence type="ECO:0000313" key="6">
    <source>
        <dbReference type="EMBL" id="KMP03480.1"/>
    </source>
</evidence>
<proteinExistence type="inferred from homology"/>